<protein>
    <recommendedName>
        <fullName evidence="2">Transposase (putative) gypsy type domain-containing protein</fullName>
    </recommendedName>
</protein>
<sequence length="247" mass="28279">RICTSWGWGTIPMYQIAFEELGYRMPFTDLETAVFRHLRVCPSQLHPNSLGFLRAFEMTAAYLKIAPTLPLFFHTFGLQHSCPKGKKAKGKAPKGPRSESSKYGWVSLKQRKSLFKIFKESVRGFKEKFYGVRPITGNGWKTIVTRGPRKDEDGNVVRGPDGVPYEEDYANFHFQWNKGHYEISSNEFTYKRGELSTEEVEDYDRLVAFVESFPTNLLEDSEGNSLLDSEGRQRSSAKLVDTKRLLG</sequence>
<name>A0A392PLS6_9FABA</name>
<evidence type="ECO:0000259" key="2">
    <source>
        <dbReference type="Pfam" id="PF04195"/>
    </source>
</evidence>
<feature type="region of interest" description="Disordered" evidence="1">
    <location>
        <begin position="221"/>
        <end position="247"/>
    </location>
</feature>
<proteinExistence type="predicted"/>
<dbReference type="AlphaFoldDB" id="A0A392PLS6"/>
<dbReference type="InterPro" id="IPR007321">
    <property type="entry name" value="Transposase_28"/>
</dbReference>
<feature type="non-terminal residue" evidence="3">
    <location>
        <position position="247"/>
    </location>
</feature>
<dbReference type="EMBL" id="LXQA010086622">
    <property type="protein sequence ID" value="MCI13043.1"/>
    <property type="molecule type" value="Genomic_DNA"/>
</dbReference>
<evidence type="ECO:0000313" key="4">
    <source>
        <dbReference type="Proteomes" id="UP000265520"/>
    </source>
</evidence>
<evidence type="ECO:0000256" key="1">
    <source>
        <dbReference type="SAM" id="MobiDB-lite"/>
    </source>
</evidence>
<dbReference type="Pfam" id="PF04195">
    <property type="entry name" value="Transposase_28"/>
    <property type="match status" value="1"/>
</dbReference>
<accession>A0A392PLS6</accession>
<feature type="compositionally biased region" description="Basic residues" evidence="1">
    <location>
        <begin position="83"/>
        <end position="94"/>
    </location>
</feature>
<organism evidence="3 4">
    <name type="scientific">Trifolium medium</name>
    <dbReference type="NCBI Taxonomy" id="97028"/>
    <lineage>
        <taxon>Eukaryota</taxon>
        <taxon>Viridiplantae</taxon>
        <taxon>Streptophyta</taxon>
        <taxon>Embryophyta</taxon>
        <taxon>Tracheophyta</taxon>
        <taxon>Spermatophyta</taxon>
        <taxon>Magnoliopsida</taxon>
        <taxon>eudicotyledons</taxon>
        <taxon>Gunneridae</taxon>
        <taxon>Pentapetalae</taxon>
        <taxon>rosids</taxon>
        <taxon>fabids</taxon>
        <taxon>Fabales</taxon>
        <taxon>Fabaceae</taxon>
        <taxon>Papilionoideae</taxon>
        <taxon>50 kb inversion clade</taxon>
        <taxon>NPAAA clade</taxon>
        <taxon>Hologalegina</taxon>
        <taxon>IRL clade</taxon>
        <taxon>Trifolieae</taxon>
        <taxon>Trifolium</taxon>
    </lineage>
</organism>
<dbReference type="Proteomes" id="UP000265520">
    <property type="component" value="Unassembled WGS sequence"/>
</dbReference>
<feature type="region of interest" description="Disordered" evidence="1">
    <location>
        <begin position="81"/>
        <end position="101"/>
    </location>
</feature>
<feature type="non-terminal residue" evidence="3">
    <location>
        <position position="1"/>
    </location>
</feature>
<feature type="domain" description="Transposase (putative) gypsy type" evidence="2">
    <location>
        <begin position="16"/>
        <end position="78"/>
    </location>
</feature>
<reference evidence="3 4" key="1">
    <citation type="journal article" date="2018" name="Front. Plant Sci.">
        <title>Red Clover (Trifolium pratense) and Zigzag Clover (T. medium) - A Picture of Genomic Similarities and Differences.</title>
        <authorList>
            <person name="Dluhosova J."/>
            <person name="Istvanek J."/>
            <person name="Nedelnik J."/>
            <person name="Repkova J."/>
        </authorList>
    </citation>
    <scope>NUCLEOTIDE SEQUENCE [LARGE SCALE GENOMIC DNA]</scope>
    <source>
        <strain evidence="4">cv. 10/8</strain>
        <tissue evidence="3">Leaf</tissue>
    </source>
</reference>
<evidence type="ECO:0000313" key="3">
    <source>
        <dbReference type="EMBL" id="MCI13043.1"/>
    </source>
</evidence>
<comment type="caution">
    <text evidence="3">The sequence shown here is derived from an EMBL/GenBank/DDBJ whole genome shotgun (WGS) entry which is preliminary data.</text>
</comment>
<keyword evidence="4" id="KW-1185">Reference proteome</keyword>